<reference evidence="7 8" key="1">
    <citation type="submission" date="2024-02" db="EMBL/GenBank/DDBJ databases">
        <authorList>
            <person name="Chen Y."/>
            <person name="Shah S."/>
            <person name="Dougan E. K."/>
            <person name="Thang M."/>
            <person name="Chan C."/>
        </authorList>
    </citation>
    <scope>NUCLEOTIDE SEQUENCE [LARGE SCALE GENOMIC DNA]</scope>
</reference>
<dbReference type="InterPro" id="IPR010908">
    <property type="entry name" value="Longin_dom"/>
</dbReference>
<sequence>MQILQKLESSAEWKSYIYGEYAFHYIVDQTADLWFVCMAEKLLGRRIPFGFLQAVQEAFMQKYSKEQVESAIAYGMQSDFREELQFLLERYNSPDVDRVASMMAKVQHINDHLMESIDKILERQEKIELLESASSFRRDAEQLRRLVWWGNAADSVKKMAIIAGLVELNAFAAQGAVAPAWELFQLLKAAASPGQLPPLGGAGESENELRLERRFVWNTMLKAYANAGDEAWQEWNQELYRRHLFVLRSSMAFNALRSFAPDQLKQRMGGSLRVAAMGGGPAAELFAAAVSRDLLGGRPGTLAVYEWVPTWNPIVQAVAQLLGEEISYHHCDVSKPLADDANEALREAAYDLSLGQSSGARLTKGQEVEDLLDCFMLVLDAGQARGKQKRLRPLAGSLRQVEALAQRLHPIAQTIRIDGSSRTDGVFLSRAEEEKSTGRMSG</sequence>
<evidence type="ECO:0000256" key="2">
    <source>
        <dbReference type="ARBA" id="ARBA00023136"/>
    </source>
</evidence>
<dbReference type="SUPFAM" id="SSF64356">
    <property type="entry name" value="SNARE-like"/>
    <property type="match status" value="1"/>
</dbReference>
<evidence type="ECO:0000256" key="1">
    <source>
        <dbReference type="ARBA" id="ARBA00008025"/>
    </source>
</evidence>
<proteinExistence type="inferred from homology"/>
<feature type="domain" description="V-SNARE coiled-coil homology" evidence="6">
    <location>
        <begin position="98"/>
        <end position="150"/>
    </location>
</feature>
<evidence type="ECO:0000256" key="4">
    <source>
        <dbReference type="PROSITE-ProRule" id="PRU00290"/>
    </source>
</evidence>
<dbReference type="Pfam" id="PF00957">
    <property type="entry name" value="Synaptobrevin"/>
    <property type="match status" value="1"/>
</dbReference>
<gene>
    <name evidence="7" type="ORF">SCF082_LOCUS30341</name>
</gene>
<dbReference type="SUPFAM" id="SSF58038">
    <property type="entry name" value="SNARE fusion complex"/>
    <property type="match status" value="1"/>
</dbReference>
<dbReference type="Proteomes" id="UP001642464">
    <property type="component" value="Unassembled WGS sequence"/>
</dbReference>
<dbReference type="InterPro" id="IPR011012">
    <property type="entry name" value="Longin-like_dom_sf"/>
</dbReference>
<dbReference type="Gene3D" id="1.20.5.110">
    <property type="match status" value="1"/>
</dbReference>
<evidence type="ECO:0000256" key="3">
    <source>
        <dbReference type="ARBA" id="ARBA00046280"/>
    </source>
</evidence>
<dbReference type="PROSITE" id="PS50859">
    <property type="entry name" value="LONGIN"/>
    <property type="match status" value="1"/>
</dbReference>
<comment type="subcellular location">
    <subcellularLocation>
        <location evidence="3">Endomembrane system</location>
        <topology evidence="3">Single-pass type IV membrane protein</topology>
    </subcellularLocation>
</comment>
<dbReference type="PANTHER" id="PTHR21136:SF168">
    <property type="entry name" value="VESICLE-ASSOCIATED MEMBRANE PROTEIN 9"/>
    <property type="match status" value="1"/>
</dbReference>
<dbReference type="CDD" id="cd14824">
    <property type="entry name" value="Longin"/>
    <property type="match status" value="1"/>
</dbReference>
<dbReference type="InterPro" id="IPR051097">
    <property type="entry name" value="Synaptobrevin-like_transport"/>
</dbReference>
<dbReference type="Pfam" id="PF13774">
    <property type="entry name" value="Longin"/>
    <property type="match status" value="1"/>
</dbReference>
<evidence type="ECO:0000313" key="7">
    <source>
        <dbReference type="EMBL" id="CAK9056281.1"/>
    </source>
</evidence>
<accession>A0ABP0MXQ9</accession>
<name>A0ABP0MXQ9_9DINO</name>
<dbReference type="Gene3D" id="3.30.450.50">
    <property type="entry name" value="Longin domain"/>
    <property type="match status" value="1"/>
</dbReference>
<dbReference type="SMART" id="SM01270">
    <property type="entry name" value="Longin"/>
    <property type="match status" value="1"/>
</dbReference>
<dbReference type="PANTHER" id="PTHR21136">
    <property type="entry name" value="SNARE PROTEINS"/>
    <property type="match status" value="1"/>
</dbReference>
<dbReference type="InterPro" id="IPR042855">
    <property type="entry name" value="V_SNARE_CC"/>
</dbReference>
<organism evidence="7 8">
    <name type="scientific">Durusdinium trenchii</name>
    <dbReference type="NCBI Taxonomy" id="1381693"/>
    <lineage>
        <taxon>Eukaryota</taxon>
        <taxon>Sar</taxon>
        <taxon>Alveolata</taxon>
        <taxon>Dinophyceae</taxon>
        <taxon>Suessiales</taxon>
        <taxon>Symbiodiniaceae</taxon>
        <taxon>Durusdinium</taxon>
    </lineage>
</organism>
<comment type="caution">
    <text evidence="7">The sequence shown here is derived from an EMBL/GenBank/DDBJ whole genome shotgun (WGS) entry which is preliminary data.</text>
</comment>
<evidence type="ECO:0000259" key="5">
    <source>
        <dbReference type="PROSITE" id="PS50859"/>
    </source>
</evidence>
<dbReference type="EMBL" id="CAXAMM010025002">
    <property type="protein sequence ID" value="CAK9056281.1"/>
    <property type="molecule type" value="Genomic_DNA"/>
</dbReference>
<dbReference type="CDD" id="cd15843">
    <property type="entry name" value="R-SNARE"/>
    <property type="match status" value="1"/>
</dbReference>
<keyword evidence="2" id="KW-0472">Membrane</keyword>
<feature type="domain" description="Longin" evidence="5">
    <location>
        <begin position="1"/>
        <end position="84"/>
    </location>
</feature>
<protein>
    <submittedName>
        <fullName evidence="7">Vesicle-associated membrane protein 7B</fullName>
    </submittedName>
</protein>
<evidence type="ECO:0000313" key="8">
    <source>
        <dbReference type="Proteomes" id="UP001642464"/>
    </source>
</evidence>
<evidence type="ECO:0000259" key="6">
    <source>
        <dbReference type="PROSITE" id="PS50892"/>
    </source>
</evidence>
<dbReference type="PROSITE" id="PS50892">
    <property type="entry name" value="V_SNARE"/>
    <property type="match status" value="1"/>
</dbReference>
<keyword evidence="4" id="KW-0175">Coiled coil</keyword>
<keyword evidence="8" id="KW-1185">Reference proteome</keyword>
<comment type="similarity">
    <text evidence="1">Belongs to the synaptobrevin family.</text>
</comment>